<protein>
    <submittedName>
        <fullName evidence="1">Uncharacterized protein</fullName>
    </submittedName>
</protein>
<dbReference type="Proteomes" id="UP000317747">
    <property type="component" value="Unassembled WGS sequence"/>
</dbReference>
<evidence type="ECO:0000313" key="2">
    <source>
        <dbReference type="Proteomes" id="UP000317747"/>
    </source>
</evidence>
<dbReference type="OrthoDB" id="6548704at2"/>
<name>A0A506QU21_9GAMM</name>
<accession>A0A506QU21</accession>
<dbReference type="AlphaFoldDB" id="A0A506QU21"/>
<proteinExistence type="predicted"/>
<keyword evidence="2" id="KW-1185">Reference proteome</keyword>
<dbReference type="RefSeq" id="WP_128084540.1">
    <property type="nucleotide sequence ID" value="NZ_CP071405.1"/>
</dbReference>
<dbReference type="InterPro" id="IPR055869">
    <property type="entry name" value="DUF7446"/>
</dbReference>
<evidence type="ECO:0000313" key="1">
    <source>
        <dbReference type="EMBL" id="TPV49624.1"/>
    </source>
</evidence>
<comment type="caution">
    <text evidence="1">The sequence shown here is derived from an EMBL/GenBank/DDBJ whole genome shotgun (WGS) entry which is preliminary data.</text>
</comment>
<dbReference type="EMBL" id="VHJA01000010">
    <property type="protein sequence ID" value="TPV49624.1"/>
    <property type="molecule type" value="Genomic_DNA"/>
</dbReference>
<reference evidence="1 2" key="1">
    <citation type="submission" date="2019-06" db="EMBL/GenBank/DDBJ databases">
        <title>Taxogenomics and systematics of the genus Pantoea.</title>
        <authorList>
            <person name="Tambong J.T."/>
        </authorList>
    </citation>
    <scope>NUCLEOTIDE SEQUENCE [LARGE SCALE GENOMIC DNA]</scope>
    <source>
        <strain evidence="1 2">LMG 24200</strain>
    </source>
</reference>
<sequence length="91" mass="10206">MNNQSKDSSELEYRVGYTPLSGRLYAGFVRRDTGKREAEPRDVTDWAMLAVARKLVREETDVLLSQADGRILRLSAIISETNTPGADYAEN</sequence>
<dbReference type="Pfam" id="PF24233">
    <property type="entry name" value="DUF7446"/>
    <property type="match status" value="1"/>
</dbReference>
<organism evidence="1 2">
    <name type="scientific">Pantoea deleyi</name>
    <dbReference type="NCBI Taxonomy" id="470932"/>
    <lineage>
        <taxon>Bacteria</taxon>
        <taxon>Pseudomonadati</taxon>
        <taxon>Pseudomonadota</taxon>
        <taxon>Gammaproteobacteria</taxon>
        <taxon>Enterobacterales</taxon>
        <taxon>Erwiniaceae</taxon>
        <taxon>Pantoea</taxon>
    </lineage>
</organism>
<gene>
    <name evidence="1" type="ORF">FJW01_00705</name>
</gene>